<dbReference type="GO" id="GO:0030042">
    <property type="term" value="P:actin filament depolymerization"/>
    <property type="evidence" value="ECO:0007669"/>
    <property type="project" value="TreeGrafter"/>
</dbReference>
<feature type="domain" description="ADF-H" evidence="9">
    <location>
        <begin position="1"/>
        <end position="122"/>
    </location>
</feature>
<dbReference type="InterPro" id="IPR028458">
    <property type="entry name" value="Twinfilin"/>
</dbReference>
<name>A0A2U1J8L4_SMIAN</name>
<evidence type="ECO:0000256" key="6">
    <source>
        <dbReference type="ARBA" id="ARBA00023212"/>
    </source>
</evidence>
<organism evidence="10 11">
    <name type="scientific">Smittium angustum</name>
    <dbReference type="NCBI Taxonomy" id="133377"/>
    <lineage>
        <taxon>Eukaryota</taxon>
        <taxon>Fungi</taxon>
        <taxon>Fungi incertae sedis</taxon>
        <taxon>Zoopagomycota</taxon>
        <taxon>Kickxellomycotina</taxon>
        <taxon>Harpellomycetes</taxon>
        <taxon>Harpellales</taxon>
        <taxon>Legeriomycetaceae</taxon>
        <taxon>Smittium</taxon>
    </lineage>
</organism>
<keyword evidence="6" id="KW-0206">Cytoskeleton</keyword>
<dbReference type="PANTHER" id="PTHR13759">
    <property type="entry name" value="TWINFILIN"/>
    <property type="match status" value="1"/>
</dbReference>
<dbReference type="Pfam" id="PF00241">
    <property type="entry name" value="Cofilin_ADF"/>
    <property type="match status" value="2"/>
</dbReference>
<feature type="compositionally biased region" description="Polar residues" evidence="8">
    <location>
        <begin position="120"/>
        <end position="135"/>
    </location>
</feature>
<dbReference type="GO" id="GO:0005884">
    <property type="term" value="C:actin filament"/>
    <property type="evidence" value="ECO:0007669"/>
    <property type="project" value="TreeGrafter"/>
</dbReference>
<proteinExistence type="inferred from homology"/>
<dbReference type="InterPro" id="IPR002108">
    <property type="entry name" value="ADF-H"/>
</dbReference>
<dbReference type="Gene3D" id="3.40.20.10">
    <property type="entry name" value="Severin"/>
    <property type="match status" value="2"/>
</dbReference>
<evidence type="ECO:0000256" key="2">
    <source>
        <dbReference type="ARBA" id="ARBA00009557"/>
    </source>
</evidence>
<dbReference type="GO" id="GO:0003785">
    <property type="term" value="F:actin monomer binding"/>
    <property type="evidence" value="ECO:0007669"/>
    <property type="project" value="TreeGrafter"/>
</dbReference>
<evidence type="ECO:0000256" key="5">
    <source>
        <dbReference type="ARBA" id="ARBA00023203"/>
    </source>
</evidence>
<keyword evidence="4" id="KW-0677">Repeat</keyword>
<evidence type="ECO:0000313" key="10">
    <source>
        <dbReference type="EMBL" id="PWA01442.1"/>
    </source>
</evidence>
<evidence type="ECO:0000313" key="11">
    <source>
        <dbReference type="Proteomes" id="UP000245591"/>
    </source>
</evidence>
<dbReference type="GO" id="GO:0005737">
    <property type="term" value="C:cytoplasm"/>
    <property type="evidence" value="ECO:0007669"/>
    <property type="project" value="TreeGrafter"/>
</dbReference>
<dbReference type="GO" id="GO:0051015">
    <property type="term" value="F:actin filament binding"/>
    <property type="evidence" value="ECO:0007669"/>
    <property type="project" value="TreeGrafter"/>
</dbReference>
<comment type="similarity">
    <text evidence="2">Belongs to the actin-binding proteins ADF family. Twinfilin subfamily.</text>
</comment>
<dbReference type="SMART" id="SM00102">
    <property type="entry name" value="ADF"/>
    <property type="match status" value="1"/>
</dbReference>
<keyword evidence="5" id="KW-0009">Actin-binding</keyword>
<evidence type="ECO:0000259" key="9">
    <source>
        <dbReference type="PROSITE" id="PS51263"/>
    </source>
</evidence>
<accession>A0A2U1J8L4</accession>
<comment type="caution">
    <text evidence="10">The sequence shown here is derived from an EMBL/GenBank/DDBJ whole genome shotgun (WGS) entry which is preliminary data.</text>
</comment>
<feature type="domain" description="ADF-H" evidence="9">
    <location>
        <begin position="236"/>
        <end position="362"/>
    </location>
</feature>
<feature type="region of interest" description="Disordered" evidence="8">
    <location>
        <begin position="119"/>
        <end position="155"/>
    </location>
</feature>
<evidence type="ECO:0000256" key="7">
    <source>
        <dbReference type="ARBA" id="ARBA00038532"/>
    </source>
</evidence>
<dbReference type="GO" id="GO:0051016">
    <property type="term" value="P:barbed-end actin filament capping"/>
    <property type="evidence" value="ECO:0007669"/>
    <property type="project" value="TreeGrafter"/>
</dbReference>
<evidence type="ECO:0000256" key="3">
    <source>
        <dbReference type="ARBA" id="ARBA00022490"/>
    </source>
</evidence>
<dbReference type="EMBL" id="MBFU01000169">
    <property type="protein sequence ID" value="PWA01442.1"/>
    <property type="molecule type" value="Genomic_DNA"/>
</dbReference>
<gene>
    <name evidence="10" type="ORF">BB558_002455</name>
</gene>
<dbReference type="PANTHER" id="PTHR13759:SF1">
    <property type="entry name" value="TWINFILIN"/>
    <property type="match status" value="1"/>
</dbReference>
<dbReference type="InterPro" id="IPR029006">
    <property type="entry name" value="ADF-H/Gelsolin-like_dom_sf"/>
</dbReference>
<dbReference type="PROSITE" id="PS51263">
    <property type="entry name" value="ADF_H"/>
    <property type="match status" value="2"/>
</dbReference>
<feature type="compositionally biased region" description="Basic and acidic residues" evidence="8">
    <location>
        <begin position="143"/>
        <end position="154"/>
    </location>
</feature>
<dbReference type="Proteomes" id="UP000245591">
    <property type="component" value="Unassembled WGS sequence"/>
</dbReference>
<evidence type="ECO:0000256" key="1">
    <source>
        <dbReference type="ARBA" id="ARBA00004245"/>
    </source>
</evidence>
<sequence>MTSLKSGIPIGTDFEQLLLSASSGDVNSLHKNLDSSTMANLGTKIDDYVDDSPCYLSILNGNGKWILIMWMPQGKVQIKDRMIYASTQGTIKEKIGFNRIESTFQFSEQDELEEFLGIQPSKSKSLGNKSIQKPSGGNIGHSSPRELPAKKTFDPRTVMSKNELERLEVLQNEDVSREELIEITAERFKMFSSQGQAAFNPAYGKKSFDNVSSNNYHVSSMSNKTTMSAKTGGFITVPMPFTEEAKSLLLELNNNTDKSWLEFEIINKKSIEIKDLTETVANGIDRISRDEPRFFLVVLNQNCIVLVLFIPETSKINLRMVYSSSQNSVLEQIKDCGVDVTHKVGIYDKTPMTYTAIKKLVDEGTANPISKLKQVESVVNYVPSSPARSLPARFALDSSSHYSPKLVQNKIPYFDADFSTKNTFQKAKSEVQNPTERTKPEVQNLIERTRPEVQNPIERTKSLNSSVSDLKDRFEKAEISSPEVNTIDKPPRTKKNLVVTNHNDI</sequence>
<keyword evidence="3" id="KW-0963">Cytoplasm</keyword>
<protein>
    <recommendedName>
        <fullName evidence="9">ADF-H domain-containing protein</fullName>
    </recommendedName>
</protein>
<dbReference type="SUPFAM" id="SSF55753">
    <property type="entry name" value="Actin depolymerizing proteins"/>
    <property type="match status" value="2"/>
</dbReference>
<reference evidence="10 11" key="1">
    <citation type="journal article" date="2018" name="MBio">
        <title>Comparative Genomics Reveals the Core Gene Toolbox for the Fungus-Insect Symbiosis.</title>
        <authorList>
            <person name="Wang Y."/>
            <person name="Stata M."/>
            <person name="Wang W."/>
            <person name="Stajich J.E."/>
            <person name="White M.M."/>
            <person name="Moncalvo J.M."/>
        </authorList>
    </citation>
    <scope>NUCLEOTIDE SEQUENCE [LARGE SCALE GENOMIC DNA]</scope>
    <source>
        <strain evidence="10 11">AUS-126-30</strain>
    </source>
</reference>
<dbReference type="AlphaFoldDB" id="A0A2U1J8L4"/>
<keyword evidence="11" id="KW-1185">Reference proteome</keyword>
<evidence type="ECO:0000256" key="4">
    <source>
        <dbReference type="ARBA" id="ARBA00022737"/>
    </source>
</evidence>
<comment type="subcellular location">
    <subcellularLocation>
        <location evidence="1">Cytoplasm</location>
        <location evidence="1">Cytoskeleton</location>
    </subcellularLocation>
</comment>
<comment type="subunit">
    <text evidence="7">Interacts with G-actin; ADP-actin form.</text>
</comment>
<evidence type="ECO:0000256" key="8">
    <source>
        <dbReference type="SAM" id="MobiDB-lite"/>
    </source>
</evidence>